<proteinExistence type="predicted"/>
<evidence type="ECO:0000256" key="2">
    <source>
        <dbReference type="ARBA" id="ARBA00011233"/>
    </source>
</evidence>
<accession>A0A837GBJ1</accession>
<dbReference type="PANTHER" id="PTHR34501:SF9">
    <property type="entry name" value="MAJOR OUTER MEMBRANE PROTEIN P.IA"/>
    <property type="match status" value="1"/>
</dbReference>
<dbReference type="InterPro" id="IPR023614">
    <property type="entry name" value="Porin_dom_sf"/>
</dbReference>
<sequence length="338" mass="35833">MKKTLVALLVASAATTVSAGEIYSTDSSVVKLKGEVDAYLAKKEVNNVSTDPDVNVWAKIQLDAEHKISDSLTSFASFEIESGSGYDSTDNNASFDDVYVGVKTDVWGVAVGEVGDLADSMDAIQKDDITNEGEYMGSTGGHRAESAGHGAVFKAKVTDGLVFVADVNTESNEDIDNTFGASLDWAINDMFSVGASYVAGEQAANTDYSVMGVSASVDVEGFYFAATYGAFEGNNSWGLFADSTNYQDGDAYGVAASYTIEKTRLYTTYAVMSLDEETVSGADANGDTSNWVVGVDYALLDNVTIFGEYQTAETSNDWTASTANQDADTVVLGAYYTF</sequence>
<dbReference type="PANTHER" id="PTHR34501">
    <property type="entry name" value="PROTEIN YDDL-RELATED"/>
    <property type="match status" value="1"/>
</dbReference>
<dbReference type="GO" id="GO:0015288">
    <property type="term" value="F:porin activity"/>
    <property type="evidence" value="ECO:0007669"/>
    <property type="project" value="UniProtKB-KW"/>
</dbReference>
<dbReference type="EMBL" id="JXXR01000001">
    <property type="protein sequence ID" value="KJY77988.1"/>
    <property type="molecule type" value="Genomic_DNA"/>
</dbReference>
<dbReference type="InterPro" id="IPR050298">
    <property type="entry name" value="Gram-neg_bact_OMP"/>
</dbReference>
<feature type="domain" description="Porin" evidence="11">
    <location>
        <begin position="8"/>
        <end position="316"/>
    </location>
</feature>
<evidence type="ECO:0000256" key="6">
    <source>
        <dbReference type="ARBA" id="ARBA00022729"/>
    </source>
</evidence>
<dbReference type="Pfam" id="PF13609">
    <property type="entry name" value="Porin_4"/>
    <property type="match status" value="1"/>
</dbReference>
<comment type="subcellular location">
    <subcellularLocation>
        <location evidence="1">Cell outer membrane</location>
        <topology evidence="1">Multi-pass membrane protein</topology>
    </subcellularLocation>
</comment>
<comment type="caution">
    <text evidence="12">The sequence shown here is derived from an EMBL/GenBank/DDBJ whole genome shotgun (WGS) entry which is preliminary data.</text>
</comment>
<keyword evidence="3" id="KW-0813">Transport</keyword>
<evidence type="ECO:0000256" key="9">
    <source>
        <dbReference type="ARBA" id="ARBA00023136"/>
    </source>
</evidence>
<dbReference type="GO" id="GO:0009279">
    <property type="term" value="C:cell outer membrane"/>
    <property type="evidence" value="ECO:0007669"/>
    <property type="project" value="UniProtKB-SubCell"/>
</dbReference>
<dbReference type="RefSeq" id="WP_045984912.1">
    <property type="nucleotide sequence ID" value="NZ_CP063051.1"/>
</dbReference>
<dbReference type="Gene3D" id="2.40.160.10">
    <property type="entry name" value="Porin"/>
    <property type="match status" value="1"/>
</dbReference>
<gene>
    <name evidence="12" type="ORF">TW71_02880</name>
</gene>
<evidence type="ECO:0000256" key="5">
    <source>
        <dbReference type="ARBA" id="ARBA00022692"/>
    </source>
</evidence>
<dbReference type="GO" id="GO:0046930">
    <property type="term" value="C:pore complex"/>
    <property type="evidence" value="ECO:0007669"/>
    <property type="project" value="UniProtKB-KW"/>
</dbReference>
<protein>
    <submittedName>
        <fullName evidence="12">Porin</fullName>
    </submittedName>
</protein>
<keyword evidence="8" id="KW-0626">Porin</keyword>
<reference evidence="12" key="1">
    <citation type="journal article" date="2015" name="BMC Genomics">
        <title>Genome mining reveals unlocked bioactive potential of marine Gram-negative bacteria.</title>
        <authorList>
            <person name="Machado H."/>
            <person name="Sonnenschein E.C."/>
            <person name="Melchiorsen J."/>
            <person name="Gram L."/>
        </authorList>
    </citation>
    <scope>NUCLEOTIDE SEQUENCE</scope>
    <source>
        <strain evidence="12">S2052</strain>
    </source>
</reference>
<evidence type="ECO:0000256" key="3">
    <source>
        <dbReference type="ARBA" id="ARBA00022448"/>
    </source>
</evidence>
<name>A0A837GBJ1_9VIBR</name>
<dbReference type="InterPro" id="IPR033900">
    <property type="entry name" value="Gram_neg_porin_domain"/>
</dbReference>
<evidence type="ECO:0000256" key="8">
    <source>
        <dbReference type="ARBA" id="ARBA00023114"/>
    </source>
</evidence>
<comment type="subunit">
    <text evidence="2">Homotrimer.</text>
</comment>
<keyword evidence="5" id="KW-0812">Transmembrane</keyword>
<keyword evidence="7" id="KW-0406">Ion transport</keyword>
<dbReference type="GO" id="GO:0006811">
    <property type="term" value="P:monoatomic ion transport"/>
    <property type="evidence" value="ECO:0007669"/>
    <property type="project" value="UniProtKB-KW"/>
</dbReference>
<evidence type="ECO:0000256" key="7">
    <source>
        <dbReference type="ARBA" id="ARBA00023065"/>
    </source>
</evidence>
<evidence type="ECO:0000256" key="10">
    <source>
        <dbReference type="ARBA" id="ARBA00023237"/>
    </source>
</evidence>
<evidence type="ECO:0000256" key="1">
    <source>
        <dbReference type="ARBA" id="ARBA00004571"/>
    </source>
</evidence>
<keyword evidence="9" id="KW-0472">Membrane</keyword>
<evidence type="ECO:0000256" key="4">
    <source>
        <dbReference type="ARBA" id="ARBA00022452"/>
    </source>
</evidence>
<keyword evidence="6" id="KW-0732">Signal</keyword>
<keyword evidence="4" id="KW-1134">Transmembrane beta strand</keyword>
<dbReference type="SUPFAM" id="SSF56935">
    <property type="entry name" value="Porins"/>
    <property type="match status" value="1"/>
</dbReference>
<organism evidence="12">
    <name type="scientific">Vibrio coralliilyticus</name>
    <dbReference type="NCBI Taxonomy" id="190893"/>
    <lineage>
        <taxon>Bacteria</taxon>
        <taxon>Pseudomonadati</taxon>
        <taxon>Pseudomonadota</taxon>
        <taxon>Gammaproteobacteria</taxon>
        <taxon>Vibrionales</taxon>
        <taxon>Vibrionaceae</taxon>
        <taxon>Vibrio</taxon>
    </lineage>
</organism>
<keyword evidence="10" id="KW-0998">Cell outer membrane</keyword>
<evidence type="ECO:0000259" key="11">
    <source>
        <dbReference type="Pfam" id="PF13609"/>
    </source>
</evidence>
<dbReference type="AlphaFoldDB" id="A0A837GBJ1"/>
<evidence type="ECO:0000313" key="12">
    <source>
        <dbReference type="EMBL" id="KJY77988.1"/>
    </source>
</evidence>